<protein>
    <submittedName>
        <fullName evidence="2">Uncharacterized protein</fullName>
    </submittedName>
</protein>
<proteinExistence type="predicted"/>
<sequence>MGGDRDGNPNVTAKDVIYLCSTWSSEEQGGEKHGQRRFQGFGALWQLNNHNSTRRGGGNSSNQTTTTAPTTAAAAAEQQPPVERGVMTTDDGSPARQAAAQHNASKQ</sequence>
<keyword evidence="3" id="KW-1185">Reference proteome</keyword>
<reference evidence="2 3" key="1">
    <citation type="journal article" date="2014" name="Nature">
        <title>The genome of the recently domesticated crop plant sugar beet (Beta vulgaris).</title>
        <authorList>
            <person name="Dohm J.C."/>
            <person name="Minoche A.E."/>
            <person name="Holtgrawe D."/>
            <person name="Capella-Gutierrez S."/>
            <person name="Zakrzewski F."/>
            <person name="Tafer H."/>
            <person name="Rupp O."/>
            <person name="Sorensen T.R."/>
            <person name="Stracke R."/>
            <person name="Reinhardt R."/>
            <person name="Goesmann A."/>
            <person name="Kraft T."/>
            <person name="Schulz B."/>
            <person name="Stadler P.F."/>
            <person name="Schmidt T."/>
            <person name="Gabaldon T."/>
            <person name="Lehrach H."/>
            <person name="Weisshaar B."/>
            <person name="Himmelbauer H."/>
        </authorList>
    </citation>
    <scope>NUCLEOTIDE SEQUENCE [LARGE SCALE GENOMIC DNA]</scope>
    <source>
        <tissue evidence="2">Taproot</tissue>
    </source>
</reference>
<dbReference type="Gramene" id="KMS98103">
    <property type="protein sequence ID" value="KMS98103"/>
    <property type="gene ID" value="BVRB_4g095480"/>
</dbReference>
<feature type="compositionally biased region" description="Low complexity" evidence="1">
    <location>
        <begin position="64"/>
        <end position="76"/>
    </location>
</feature>
<name>A0A0J8BDG7_BETVV</name>
<gene>
    <name evidence="2" type="ORF">BVRB_4g095480</name>
</gene>
<dbReference type="EMBL" id="KQ090267">
    <property type="protein sequence ID" value="KMS98103.1"/>
    <property type="molecule type" value="Genomic_DNA"/>
</dbReference>
<feature type="region of interest" description="Disordered" evidence="1">
    <location>
        <begin position="25"/>
        <end position="107"/>
    </location>
</feature>
<evidence type="ECO:0000313" key="2">
    <source>
        <dbReference type="EMBL" id="KMS98103.1"/>
    </source>
</evidence>
<organism evidence="2 3">
    <name type="scientific">Beta vulgaris subsp. vulgaris</name>
    <name type="common">Beet</name>
    <dbReference type="NCBI Taxonomy" id="3555"/>
    <lineage>
        <taxon>Eukaryota</taxon>
        <taxon>Viridiplantae</taxon>
        <taxon>Streptophyta</taxon>
        <taxon>Embryophyta</taxon>
        <taxon>Tracheophyta</taxon>
        <taxon>Spermatophyta</taxon>
        <taxon>Magnoliopsida</taxon>
        <taxon>eudicotyledons</taxon>
        <taxon>Gunneridae</taxon>
        <taxon>Pentapetalae</taxon>
        <taxon>Caryophyllales</taxon>
        <taxon>Chenopodiaceae</taxon>
        <taxon>Betoideae</taxon>
        <taxon>Beta</taxon>
    </lineage>
</organism>
<dbReference type="AlphaFoldDB" id="A0A0J8BDG7"/>
<accession>A0A0J8BDG7</accession>
<dbReference type="Proteomes" id="UP000035740">
    <property type="component" value="Unassembled WGS sequence"/>
</dbReference>
<evidence type="ECO:0000313" key="3">
    <source>
        <dbReference type="Proteomes" id="UP000035740"/>
    </source>
</evidence>
<evidence type="ECO:0000256" key="1">
    <source>
        <dbReference type="SAM" id="MobiDB-lite"/>
    </source>
</evidence>